<organism evidence="2">
    <name type="scientific">marine metagenome</name>
    <dbReference type="NCBI Taxonomy" id="408172"/>
    <lineage>
        <taxon>unclassified sequences</taxon>
        <taxon>metagenomes</taxon>
        <taxon>ecological metagenomes</taxon>
    </lineage>
</organism>
<evidence type="ECO:0000313" key="2">
    <source>
        <dbReference type="EMBL" id="SVB29984.1"/>
    </source>
</evidence>
<dbReference type="Pfam" id="PF07355">
    <property type="entry name" value="GRDB"/>
    <property type="match status" value="1"/>
</dbReference>
<keyword evidence="1" id="KW-0560">Oxidoreductase</keyword>
<evidence type="ECO:0000256" key="1">
    <source>
        <dbReference type="ARBA" id="ARBA00023002"/>
    </source>
</evidence>
<proteinExistence type="predicted"/>
<dbReference type="EMBL" id="UINC01036274">
    <property type="protein sequence ID" value="SVB29984.1"/>
    <property type="molecule type" value="Genomic_DNA"/>
</dbReference>
<reference evidence="2" key="1">
    <citation type="submission" date="2018-05" db="EMBL/GenBank/DDBJ databases">
        <authorList>
            <person name="Lanie J.A."/>
            <person name="Ng W.-L."/>
            <person name="Kazmierczak K.M."/>
            <person name="Andrzejewski T.M."/>
            <person name="Davidsen T.M."/>
            <person name="Wayne K.J."/>
            <person name="Tettelin H."/>
            <person name="Glass J.I."/>
            <person name="Rusch D."/>
            <person name="Podicherti R."/>
            <person name="Tsui H.-C.T."/>
            <person name="Winkler M.E."/>
        </authorList>
    </citation>
    <scope>NUCLEOTIDE SEQUENCE</scope>
</reference>
<dbReference type="InterPro" id="IPR010187">
    <property type="entry name" value="Various_sel_PB"/>
</dbReference>
<evidence type="ECO:0008006" key="3">
    <source>
        <dbReference type="Google" id="ProtNLM"/>
    </source>
</evidence>
<dbReference type="AlphaFoldDB" id="A0A382CVY7"/>
<sequence>VSGDQAMRDLAASMPVPEFETTAFTTPSVPLGEARVAIVTSAALHRPSDDPFTATDTSFRTLAAGDRDFILGHWSPNFDRAGITADLNVVYPIDRLQELADEGVIGEVAPRHFSFAGNQPDTVAEIRLDSGPACAAELVADEVDVVLLTPV</sequence>
<accession>A0A382CVY7</accession>
<dbReference type="GO" id="GO:0050485">
    <property type="term" value="F:oxidoreductase activity, acting on X-H and Y-H to form an X-Y bond, with a disulfide as acceptor"/>
    <property type="evidence" value="ECO:0007669"/>
    <property type="project" value="InterPro"/>
</dbReference>
<feature type="non-terminal residue" evidence="2">
    <location>
        <position position="1"/>
    </location>
</feature>
<name>A0A382CVY7_9ZZZZ</name>
<protein>
    <recommendedName>
        <fullName evidence="3">Selenoprotein B glycine/betaine/sarcosine/D-proline reductase</fullName>
    </recommendedName>
</protein>
<gene>
    <name evidence="2" type="ORF">METZ01_LOCUS182838</name>
</gene>